<dbReference type="Gene3D" id="2.180.10.10">
    <property type="entry name" value="RHS repeat-associated core"/>
    <property type="match status" value="1"/>
</dbReference>
<feature type="non-terminal residue" evidence="1">
    <location>
        <position position="130"/>
    </location>
</feature>
<reference evidence="1" key="1">
    <citation type="journal article" date="2013" name="Environ. Microbiol.">
        <title>Seasonally variable intestinal metagenomes of the red palm weevil (Rhynchophorus ferrugineus).</title>
        <authorList>
            <person name="Jia S."/>
            <person name="Zhang X."/>
            <person name="Zhang G."/>
            <person name="Yin A."/>
            <person name="Zhang S."/>
            <person name="Li F."/>
            <person name="Wang L."/>
            <person name="Zhao D."/>
            <person name="Yun Q."/>
            <person name="Tala"/>
            <person name="Wang J."/>
            <person name="Sun G."/>
            <person name="Baabdullah M."/>
            <person name="Yu X."/>
            <person name="Hu S."/>
            <person name="Al-Mssallem I.S."/>
            <person name="Yu J."/>
        </authorList>
    </citation>
    <scope>NUCLEOTIDE SEQUENCE</scope>
</reference>
<dbReference type="AlphaFoldDB" id="A0A060C984"/>
<accession>A0A060C984</accession>
<dbReference type="EMBL" id="KF124182">
    <property type="protein sequence ID" value="AIA91497.1"/>
    <property type="molecule type" value="Genomic_DNA"/>
</dbReference>
<organism evidence="1">
    <name type="scientific">uncultured Salinispora sp</name>
    <dbReference type="NCBI Taxonomy" id="306594"/>
    <lineage>
        <taxon>Bacteria</taxon>
        <taxon>Bacillati</taxon>
        <taxon>Actinomycetota</taxon>
        <taxon>Actinomycetes</taxon>
        <taxon>Micromonosporales</taxon>
        <taxon>Micromonosporaceae</taxon>
        <taxon>Salinispora</taxon>
        <taxon>environmental samples</taxon>
    </lineage>
</organism>
<proteinExistence type="predicted"/>
<name>A0A060C984_9ACTN</name>
<protein>
    <submittedName>
        <fullName evidence="1">CAZy families CBM13 protein</fullName>
    </submittedName>
</protein>
<evidence type="ECO:0000313" key="1">
    <source>
        <dbReference type="EMBL" id="AIA91497.1"/>
    </source>
</evidence>
<sequence length="130" mass="13162">MRGSTDPSLGRFISVDPIIDVHDPQQVHGYAYGKNAPPTMTDPTGTFPFDGLIDTVASNVGNRVLNAAGSIGNVVSSAADSVGNAVVSGVATAGRAVADFAANTYQGIREDPWRFAAQVAVGAACGAAVI</sequence>